<proteinExistence type="predicted"/>
<dbReference type="OrthoDB" id="2985014at2759"/>
<evidence type="ECO:0000256" key="1">
    <source>
        <dbReference type="SAM" id="MobiDB-lite"/>
    </source>
</evidence>
<keyword evidence="3" id="KW-1185">Reference proteome</keyword>
<feature type="compositionally biased region" description="Basic and acidic residues" evidence="1">
    <location>
        <begin position="18"/>
        <end position="27"/>
    </location>
</feature>
<reference evidence="2" key="1">
    <citation type="journal article" date="2020" name="Stud. Mycol.">
        <title>101 Dothideomycetes genomes: a test case for predicting lifestyles and emergence of pathogens.</title>
        <authorList>
            <person name="Haridas S."/>
            <person name="Albert R."/>
            <person name="Binder M."/>
            <person name="Bloem J."/>
            <person name="Labutti K."/>
            <person name="Salamov A."/>
            <person name="Andreopoulos B."/>
            <person name="Baker S."/>
            <person name="Barry K."/>
            <person name="Bills G."/>
            <person name="Bluhm B."/>
            <person name="Cannon C."/>
            <person name="Castanera R."/>
            <person name="Culley D."/>
            <person name="Daum C."/>
            <person name="Ezra D."/>
            <person name="Gonzalez J."/>
            <person name="Henrissat B."/>
            <person name="Kuo A."/>
            <person name="Liang C."/>
            <person name="Lipzen A."/>
            <person name="Lutzoni F."/>
            <person name="Magnuson J."/>
            <person name="Mondo S."/>
            <person name="Nolan M."/>
            <person name="Ohm R."/>
            <person name="Pangilinan J."/>
            <person name="Park H.-J."/>
            <person name="Ramirez L."/>
            <person name="Alfaro M."/>
            <person name="Sun H."/>
            <person name="Tritt A."/>
            <person name="Yoshinaga Y."/>
            <person name="Zwiers L.-H."/>
            <person name="Turgeon B."/>
            <person name="Goodwin S."/>
            <person name="Spatafora J."/>
            <person name="Crous P."/>
            <person name="Grigoriev I."/>
        </authorList>
    </citation>
    <scope>NUCLEOTIDE SEQUENCE</scope>
    <source>
        <strain evidence="2">CBS 122681</strain>
    </source>
</reference>
<dbReference type="Pfam" id="PF11905">
    <property type="entry name" value="DUF3425"/>
    <property type="match status" value="1"/>
</dbReference>
<dbReference type="CDD" id="cd14688">
    <property type="entry name" value="bZIP_YAP"/>
    <property type="match status" value="1"/>
</dbReference>
<feature type="region of interest" description="Disordered" evidence="1">
    <location>
        <begin position="71"/>
        <end position="101"/>
    </location>
</feature>
<evidence type="ECO:0000313" key="3">
    <source>
        <dbReference type="Proteomes" id="UP000799324"/>
    </source>
</evidence>
<protein>
    <recommendedName>
        <fullName evidence="4">BZIP domain-containing protein</fullName>
    </recommendedName>
</protein>
<dbReference type="PANTHER" id="PTHR37012:SF2">
    <property type="entry name" value="BZIP DOMAIN-CONTAINING PROTEIN-RELATED"/>
    <property type="match status" value="1"/>
</dbReference>
<dbReference type="InterPro" id="IPR021833">
    <property type="entry name" value="DUF3425"/>
</dbReference>
<evidence type="ECO:0008006" key="4">
    <source>
        <dbReference type="Google" id="ProtNLM"/>
    </source>
</evidence>
<dbReference type="Proteomes" id="UP000799324">
    <property type="component" value="Unassembled WGS sequence"/>
</dbReference>
<feature type="compositionally biased region" description="Low complexity" evidence="1">
    <location>
        <begin position="78"/>
        <end position="89"/>
    </location>
</feature>
<name>A0A6A6SMV4_9PLEO</name>
<dbReference type="AlphaFoldDB" id="A0A6A6SMV4"/>
<dbReference type="Gene3D" id="3.30.160.60">
    <property type="entry name" value="Classic Zinc Finger"/>
    <property type="match status" value="1"/>
</dbReference>
<dbReference type="PANTHER" id="PTHR37012">
    <property type="entry name" value="B-ZIP TRANSCRIPTION FACTOR (EUROFUNG)-RELATED"/>
    <property type="match status" value="1"/>
</dbReference>
<dbReference type="EMBL" id="MU004510">
    <property type="protein sequence ID" value="KAF2649039.1"/>
    <property type="molecule type" value="Genomic_DNA"/>
</dbReference>
<organism evidence="2 3">
    <name type="scientific">Lophiostoma macrostomum CBS 122681</name>
    <dbReference type="NCBI Taxonomy" id="1314788"/>
    <lineage>
        <taxon>Eukaryota</taxon>
        <taxon>Fungi</taxon>
        <taxon>Dikarya</taxon>
        <taxon>Ascomycota</taxon>
        <taxon>Pezizomycotina</taxon>
        <taxon>Dothideomycetes</taxon>
        <taxon>Pleosporomycetidae</taxon>
        <taxon>Pleosporales</taxon>
        <taxon>Lophiostomataceae</taxon>
        <taxon>Lophiostoma</taxon>
    </lineage>
</organism>
<feature type="region of interest" description="Disordered" evidence="1">
    <location>
        <begin position="18"/>
        <end position="38"/>
    </location>
</feature>
<sequence length="430" mass="48709">MPPDRTVASLTTEQLYRKRAFDRENQRSSRARKKTRIAELEDEVSDLKKRLADAEEEVKRLSSNEAAALREAVHTTPSSIQSSDGGSSQTHSDTSTPPVSAGLAEYYKNDTTSFNSGPSSAMVPIALHDSGPPAAGVLEDDLNRLVYRDEVTGLTLELPYGQNFDMLNFRDENFLPMINTENPISLSFLDSFPAWTSGPGFEMSDHRPSQHLPAWERLPLHIDATCRLDTVLLEVTRAHRKHGESVSRITELSQPVFPSVRSLLNPDSNNARDPISAAIGEHGRVTMQQPNLVKIALMYMMCIFLRWLISPTKRNYYAMPEFLRPVEAQSIVPHPAWIDIILWPEARERVIRLMDWSRFLEFRAITNKSLSINWPHGHAKVFETRSQTELKLSPLFENHIRELRSWTVGPELAATFPFLDIIPTRINGDD</sequence>
<gene>
    <name evidence="2" type="ORF">K491DRAFT_722050</name>
</gene>
<evidence type="ECO:0000313" key="2">
    <source>
        <dbReference type="EMBL" id="KAF2649039.1"/>
    </source>
</evidence>
<accession>A0A6A6SMV4</accession>